<evidence type="ECO:0000313" key="2">
    <source>
        <dbReference type="EMBL" id="CAB4158586.1"/>
    </source>
</evidence>
<proteinExistence type="predicted"/>
<feature type="coiled-coil region" evidence="1">
    <location>
        <begin position="12"/>
        <end position="39"/>
    </location>
</feature>
<keyword evidence="1" id="KW-0175">Coiled coil</keyword>
<accession>A0A6J5NLK1</accession>
<sequence length="68" mass="7742">MSDAINTILADARKALVKRDRLAEQLRQADLELSQLTQRYRVEAKVWITSPLMLRHAVEARIGKKLAA</sequence>
<gene>
    <name evidence="2" type="ORF">UFOVP714_19</name>
    <name evidence="3" type="ORF">UFOVP864_41</name>
</gene>
<name>A0A6J5NLK1_9CAUD</name>
<reference evidence="2" key="1">
    <citation type="submission" date="2020-04" db="EMBL/GenBank/DDBJ databases">
        <authorList>
            <person name="Chiriac C."/>
            <person name="Salcher M."/>
            <person name="Ghai R."/>
            <person name="Kavagutti S V."/>
        </authorList>
    </citation>
    <scope>NUCLEOTIDE SEQUENCE</scope>
</reference>
<dbReference type="EMBL" id="LR796674">
    <property type="protein sequence ID" value="CAB4158586.1"/>
    <property type="molecule type" value="Genomic_DNA"/>
</dbReference>
<evidence type="ECO:0000313" key="3">
    <source>
        <dbReference type="EMBL" id="CAB4167685.1"/>
    </source>
</evidence>
<organism evidence="2">
    <name type="scientific">uncultured Caudovirales phage</name>
    <dbReference type="NCBI Taxonomy" id="2100421"/>
    <lineage>
        <taxon>Viruses</taxon>
        <taxon>Duplodnaviria</taxon>
        <taxon>Heunggongvirae</taxon>
        <taxon>Uroviricota</taxon>
        <taxon>Caudoviricetes</taxon>
        <taxon>Peduoviridae</taxon>
        <taxon>Maltschvirus</taxon>
        <taxon>Maltschvirus maltsch</taxon>
    </lineage>
</organism>
<protein>
    <submittedName>
        <fullName evidence="2">Uncharacterized protein</fullName>
    </submittedName>
</protein>
<dbReference type="EMBL" id="LR796814">
    <property type="protein sequence ID" value="CAB4167685.1"/>
    <property type="molecule type" value="Genomic_DNA"/>
</dbReference>
<evidence type="ECO:0000256" key="1">
    <source>
        <dbReference type="SAM" id="Coils"/>
    </source>
</evidence>